<keyword evidence="2" id="KW-1185">Reference proteome</keyword>
<sequence>MLASQNASPRAALLVSLLALAGSVVGQLAAPNCQAGWEWSFNSLGQNPCTVAAYLEATCNGGQFVIAPLQPDHEYTGPSGPDDGDMCKCNTVAYSLISACDACQGAAWIQWSEWSLNCTSVAPPSTFPEAIPSGTRVPHWAYLDVVSADTWNNASAFADGSSSAPESTGSGAPTSVHPTSSATSPSTPTSATSVGGGGSFPASASATPSHTASAGHSSNTGAIAGGVVGGVVGLALIGGLIVWLVRSRRGRPRPSSDYGAQPQMQQGTYSMPVPFIATPPETPQKYYDPTDPSTFPSAAPSPTIHTTTTDPYQNSFSSLQPNRQYNGLPEV</sequence>
<proteinExistence type="predicted"/>
<dbReference type="EMBL" id="MU277198">
    <property type="protein sequence ID" value="KAI0064538.1"/>
    <property type="molecule type" value="Genomic_DNA"/>
</dbReference>
<gene>
    <name evidence="1" type="ORF">BV25DRAFT_1989821</name>
</gene>
<name>A0ACB8T8P6_9AGAM</name>
<comment type="caution">
    <text evidence="1">The sequence shown here is derived from an EMBL/GenBank/DDBJ whole genome shotgun (WGS) entry which is preliminary data.</text>
</comment>
<dbReference type="Proteomes" id="UP000814140">
    <property type="component" value="Unassembled WGS sequence"/>
</dbReference>
<reference evidence="1" key="1">
    <citation type="submission" date="2021-03" db="EMBL/GenBank/DDBJ databases">
        <authorList>
            <consortium name="DOE Joint Genome Institute"/>
            <person name="Ahrendt S."/>
            <person name="Looney B.P."/>
            <person name="Miyauchi S."/>
            <person name="Morin E."/>
            <person name="Drula E."/>
            <person name="Courty P.E."/>
            <person name="Chicoki N."/>
            <person name="Fauchery L."/>
            <person name="Kohler A."/>
            <person name="Kuo A."/>
            <person name="Labutti K."/>
            <person name="Pangilinan J."/>
            <person name="Lipzen A."/>
            <person name="Riley R."/>
            <person name="Andreopoulos W."/>
            <person name="He G."/>
            <person name="Johnson J."/>
            <person name="Barry K.W."/>
            <person name="Grigoriev I.V."/>
            <person name="Nagy L."/>
            <person name="Hibbett D."/>
            <person name="Henrissat B."/>
            <person name="Matheny P.B."/>
            <person name="Labbe J."/>
            <person name="Martin F."/>
        </authorList>
    </citation>
    <scope>NUCLEOTIDE SEQUENCE</scope>
    <source>
        <strain evidence="1">HHB10654</strain>
    </source>
</reference>
<evidence type="ECO:0000313" key="2">
    <source>
        <dbReference type="Proteomes" id="UP000814140"/>
    </source>
</evidence>
<accession>A0ACB8T8P6</accession>
<protein>
    <submittedName>
        <fullName evidence="1">Uncharacterized protein</fullName>
    </submittedName>
</protein>
<reference evidence="1" key="2">
    <citation type="journal article" date="2022" name="New Phytol.">
        <title>Evolutionary transition to the ectomycorrhizal habit in the genomes of a hyperdiverse lineage of mushroom-forming fungi.</title>
        <authorList>
            <person name="Looney B."/>
            <person name="Miyauchi S."/>
            <person name="Morin E."/>
            <person name="Drula E."/>
            <person name="Courty P.E."/>
            <person name="Kohler A."/>
            <person name="Kuo A."/>
            <person name="LaButti K."/>
            <person name="Pangilinan J."/>
            <person name="Lipzen A."/>
            <person name="Riley R."/>
            <person name="Andreopoulos W."/>
            <person name="He G."/>
            <person name="Johnson J."/>
            <person name="Nolan M."/>
            <person name="Tritt A."/>
            <person name="Barry K.W."/>
            <person name="Grigoriev I.V."/>
            <person name="Nagy L.G."/>
            <person name="Hibbett D."/>
            <person name="Henrissat B."/>
            <person name="Matheny P.B."/>
            <person name="Labbe J."/>
            <person name="Martin F.M."/>
        </authorList>
    </citation>
    <scope>NUCLEOTIDE SEQUENCE</scope>
    <source>
        <strain evidence="1">HHB10654</strain>
    </source>
</reference>
<evidence type="ECO:0000313" key="1">
    <source>
        <dbReference type="EMBL" id="KAI0064538.1"/>
    </source>
</evidence>
<organism evidence="1 2">
    <name type="scientific">Artomyces pyxidatus</name>
    <dbReference type="NCBI Taxonomy" id="48021"/>
    <lineage>
        <taxon>Eukaryota</taxon>
        <taxon>Fungi</taxon>
        <taxon>Dikarya</taxon>
        <taxon>Basidiomycota</taxon>
        <taxon>Agaricomycotina</taxon>
        <taxon>Agaricomycetes</taxon>
        <taxon>Russulales</taxon>
        <taxon>Auriscalpiaceae</taxon>
        <taxon>Artomyces</taxon>
    </lineage>
</organism>